<keyword evidence="1" id="KW-1133">Transmembrane helix</keyword>
<dbReference type="Proteomes" id="UP000066487">
    <property type="component" value="Chromosome"/>
</dbReference>
<sequence>MTLEGKADGVSSSMTSLRQTIESVRLLSVSVIISLCAGASMLDNVLVVLVVEVSPAVSVGAMLMLFH</sequence>
<dbReference type="EMBL" id="CP012830">
    <property type="protein sequence ID" value="ALI02755.1"/>
    <property type="molecule type" value="Genomic_DNA"/>
</dbReference>
<proteinExistence type="predicted"/>
<accession>A0A0N9WKJ7</accession>
<keyword evidence="1" id="KW-0812">Transmembrane</keyword>
<evidence type="ECO:0000313" key="2">
    <source>
        <dbReference type="EMBL" id="ALI02755.1"/>
    </source>
</evidence>
<protein>
    <submittedName>
        <fullName evidence="2">Uncharacterized protein</fullName>
    </submittedName>
</protein>
<organism evidence="2 3">
    <name type="scientific">Pseudomonas fluorescens</name>
    <dbReference type="NCBI Taxonomy" id="294"/>
    <lineage>
        <taxon>Bacteria</taxon>
        <taxon>Pseudomonadati</taxon>
        <taxon>Pseudomonadota</taxon>
        <taxon>Gammaproteobacteria</taxon>
        <taxon>Pseudomonadales</taxon>
        <taxon>Pseudomonadaceae</taxon>
        <taxon>Pseudomonas</taxon>
    </lineage>
</organism>
<feature type="transmembrane region" description="Helical" evidence="1">
    <location>
        <begin position="48"/>
        <end position="66"/>
    </location>
</feature>
<reference evidence="3" key="1">
    <citation type="submission" date="2015-09" db="EMBL/GenBank/DDBJ databases">
        <title>Whole genome sequence of Pseudomonas fluorescens FW300-N2E3.</title>
        <authorList>
            <person name="Ray J."/>
            <person name="Melnyk R."/>
            <person name="Deutschbauer A."/>
        </authorList>
    </citation>
    <scope>NUCLEOTIDE SEQUENCE [LARGE SCALE GENOMIC DNA]</scope>
    <source>
        <strain evidence="3">FW300-N2E3</strain>
    </source>
</reference>
<dbReference type="AlphaFoldDB" id="A0A0N9WKJ7"/>
<name>A0A0N9WKJ7_PSEFL</name>
<gene>
    <name evidence="2" type="ORF">AO353_17315</name>
</gene>
<evidence type="ECO:0000313" key="3">
    <source>
        <dbReference type="Proteomes" id="UP000066487"/>
    </source>
</evidence>
<reference evidence="2 3" key="2">
    <citation type="journal article" date="2018" name="Nature">
        <title>Mutant phenotypes for thousands of bacterial genes of unknown function.</title>
        <authorList>
            <person name="Price M.N."/>
            <person name="Wetmore K.M."/>
            <person name="Waters R.J."/>
            <person name="Callaghan M."/>
            <person name="Ray J."/>
            <person name="Liu H."/>
            <person name="Kuehl J.V."/>
            <person name="Melnyk R.A."/>
            <person name="Lamson J.S."/>
            <person name="Suh Y."/>
            <person name="Carlson H.K."/>
            <person name="Esquivel Z."/>
            <person name="Sadeeshkumar H."/>
            <person name="Chakraborty R."/>
            <person name="Zane G.M."/>
            <person name="Rubin B.E."/>
            <person name="Wall J.D."/>
            <person name="Visel A."/>
            <person name="Bristow J."/>
            <person name="Blow M.J."/>
            <person name="Arkin A.P."/>
            <person name="Deutschbauer A.M."/>
        </authorList>
    </citation>
    <scope>NUCLEOTIDE SEQUENCE [LARGE SCALE GENOMIC DNA]</scope>
    <source>
        <strain evidence="2 3">FW300-N2E3</strain>
    </source>
</reference>
<keyword evidence="1" id="KW-0472">Membrane</keyword>
<evidence type="ECO:0000256" key="1">
    <source>
        <dbReference type="SAM" id="Phobius"/>
    </source>
</evidence>